<comment type="caution">
    <text evidence="2">The sequence shown here is derived from an EMBL/GenBank/DDBJ whole genome shotgun (WGS) entry which is preliminary data.</text>
</comment>
<evidence type="ECO:0000313" key="3">
    <source>
        <dbReference type="Proteomes" id="UP000291866"/>
    </source>
</evidence>
<dbReference type="SUPFAM" id="SSF54427">
    <property type="entry name" value="NTF2-like"/>
    <property type="match status" value="1"/>
</dbReference>
<dbReference type="InterPro" id="IPR032710">
    <property type="entry name" value="NTF2-like_dom_sf"/>
</dbReference>
<dbReference type="InterPro" id="IPR037401">
    <property type="entry name" value="SnoaL-like"/>
</dbReference>
<reference evidence="2 3" key="1">
    <citation type="submission" date="2019-02" db="EMBL/GenBank/DDBJ databases">
        <title>The competitiveness to form nodules shapes the capacities of Rhizobium leguminosarum sv viciae communities to promote symbiosis with specific hosts.</title>
        <authorList>
            <person name="Boivin S."/>
            <person name="Lepetit M."/>
        </authorList>
    </citation>
    <scope>NUCLEOTIDE SEQUENCE [LARGE SCALE GENOMIC DNA]</scope>
    <source>
        <strain evidence="2 3">SPF4F3</strain>
    </source>
</reference>
<dbReference type="Pfam" id="PF12680">
    <property type="entry name" value="SnoaL_2"/>
    <property type="match status" value="1"/>
</dbReference>
<dbReference type="EMBL" id="SJLU01000022">
    <property type="protein sequence ID" value="TBX86628.1"/>
    <property type="molecule type" value="Genomic_DNA"/>
</dbReference>
<dbReference type="RefSeq" id="WP_018480163.1">
    <property type="nucleotide sequence ID" value="NZ_SJLU01000022.1"/>
</dbReference>
<evidence type="ECO:0000259" key="1">
    <source>
        <dbReference type="Pfam" id="PF12680"/>
    </source>
</evidence>
<dbReference type="AlphaFoldDB" id="A0A8G2ITM0"/>
<gene>
    <name evidence="2" type="ORF">E0H31_31065</name>
</gene>
<organism evidence="2 3">
    <name type="scientific">Rhizobium leguminosarum bv. viciae</name>
    <dbReference type="NCBI Taxonomy" id="387"/>
    <lineage>
        <taxon>Bacteria</taxon>
        <taxon>Pseudomonadati</taxon>
        <taxon>Pseudomonadota</taxon>
        <taxon>Alphaproteobacteria</taxon>
        <taxon>Hyphomicrobiales</taxon>
        <taxon>Rhizobiaceae</taxon>
        <taxon>Rhizobium/Agrobacterium group</taxon>
        <taxon>Rhizobium</taxon>
    </lineage>
</organism>
<dbReference type="CDD" id="cd00531">
    <property type="entry name" value="NTF2_like"/>
    <property type="match status" value="1"/>
</dbReference>
<dbReference type="Gene3D" id="3.10.450.50">
    <property type="match status" value="1"/>
</dbReference>
<sequence length="138" mass="15502">MSNTTTAVDLLRRSLDRFLAKDMKGWTDLCAEDIVAEFPFAPPGSPTRIEGRPALYDYLRNYPEAIDIRSLPTLRAYCTEDPNVAIAEWSASGLVVSNGNPYDMSYATFVTFRDGLIVNYREYWNPQVFLKAMGAAGF</sequence>
<protein>
    <submittedName>
        <fullName evidence="2">Nuclear transport factor 2 family protein</fullName>
    </submittedName>
</protein>
<dbReference type="Proteomes" id="UP000291866">
    <property type="component" value="Unassembled WGS sequence"/>
</dbReference>
<proteinExistence type="predicted"/>
<evidence type="ECO:0000313" key="2">
    <source>
        <dbReference type="EMBL" id="TBX86628.1"/>
    </source>
</evidence>
<name>A0A8G2ITM0_RHILV</name>
<feature type="domain" description="SnoaL-like" evidence="1">
    <location>
        <begin position="12"/>
        <end position="119"/>
    </location>
</feature>
<accession>A0A8G2ITM0</accession>